<name>A0A0G4E4U3_PSEFS</name>
<proteinExistence type="predicted"/>
<protein>
    <submittedName>
        <fullName evidence="1">Uncharacterized protein</fullName>
    </submittedName>
</protein>
<sequence length="48" mass="5235">MTEARECTALTGILSHKAGKLYQQSAAPQVLVLELRFRPPIAIPKETG</sequence>
<gene>
    <name evidence="1" type="ORF">PQBR57_0241</name>
</gene>
<organism evidence="1">
    <name type="scientific">Pseudomonas fluorescens (strain SBW25)</name>
    <dbReference type="NCBI Taxonomy" id="216595"/>
    <lineage>
        <taxon>Bacteria</taxon>
        <taxon>Pseudomonadati</taxon>
        <taxon>Pseudomonadota</taxon>
        <taxon>Gammaproteobacteria</taxon>
        <taxon>Pseudomonadales</taxon>
        <taxon>Pseudomonadaceae</taxon>
        <taxon>Pseudomonas</taxon>
    </lineage>
</organism>
<accession>A0A0G4E4U3</accession>
<evidence type="ECO:0000313" key="1">
    <source>
        <dbReference type="EMBL" id="CEK42194.1"/>
    </source>
</evidence>
<reference evidence="1" key="1">
    <citation type="submission" date="2014-12" db="EMBL/GenBank/DDBJ databases">
        <authorList>
            <person name="Hall J."/>
        </authorList>
    </citation>
    <scope>NUCLEOTIDE SEQUENCE [LARGE SCALE GENOMIC DNA]</scope>
    <source>
        <strain evidence="1">SBW25</strain>
        <plasmid evidence="1">pQBR57</plasmid>
    </source>
</reference>
<dbReference type="AlphaFoldDB" id="A0A0G4E4U3"/>
<keyword evidence="1" id="KW-0614">Plasmid</keyword>
<reference evidence="1" key="2">
    <citation type="submission" date="2015-06" db="EMBL/GenBank/DDBJ databases">
        <title>Environmentally co-occuring mercury resistance plasmids are genetically and phenotypically diverse and confer variable context-dependent fitness effects.</title>
        <authorList>
            <person name="Hall J.P.J."/>
            <person name="Harrison E."/>
            <person name="Lilley A.K."/>
            <person name="Paterson S."/>
            <person name="Spiers A.J."/>
            <person name="Brockhurst M.A."/>
        </authorList>
    </citation>
    <scope>NUCLEOTIDE SEQUENCE [LARGE SCALE GENOMIC DNA]</scope>
    <source>
        <strain evidence="1">SBW25</strain>
        <plasmid evidence="1">pQBR57</plasmid>
    </source>
</reference>
<geneLocation type="plasmid" evidence="1">
    <name>pQBR57</name>
</geneLocation>
<dbReference type="EMBL" id="LN713926">
    <property type="protein sequence ID" value="CEK42194.1"/>
    <property type="molecule type" value="Genomic_DNA"/>
</dbReference>